<dbReference type="Proteomes" id="UP000002247">
    <property type="component" value="Chromosome"/>
</dbReference>
<evidence type="ECO:0000256" key="6">
    <source>
        <dbReference type="ARBA" id="ARBA00022842"/>
    </source>
</evidence>
<dbReference type="eggNOG" id="COG0142">
    <property type="taxonomic scope" value="Bacteria"/>
</dbReference>
<proteinExistence type="inferred from homology"/>
<dbReference type="HOGENOM" id="CLU_014015_2_1_11"/>
<dbReference type="PROSITE" id="PS00444">
    <property type="entry name" value="POLYPRENYL_SYNTHASE_2"/>
    <property type="match status" value="1"/>
</dbReference>
<evidence type="ECO:0000313" key="9">
    <source>
        <dbReference type="Proteomes" id="UP000002247"/>
    </source>
</evidence>
<dbReference type="OrthoDB" id="4497239at2"/>
<evidence type="ECO:0000313" key="8">
    <source>
        <dbReference type="EMBL" id="ADG97546.1"/>
    </source>
</evidence>
<organism evidence="8 9">
    <name type="scientific">Segniliparus rotundus (strain ATCC BAA-972 / CDC 1076 / CIP 108378 / DSM 44985 / JCM 13578)</name>
    <dbReference type="NCBI Taxonomy" id="640132"/>
    <lineage>
        <taxon>Bacteria</taxon>
        <taxon>Bacillati</taxon>
        <taxon>Actinomycetota</taxon>
        <taxon>Actinomycetes</taxon>
        <taxon>Mycobacteriales</taxon>
        <taxon>Segniliparaceae</taxon>
        <taxon>Segniliparus</taxon>
    </lineage>
</organism>
<evidence type="ECO:0000256" key="7">
    <source>
        <dbReference type="RuleBase" id="RU004466"/>
    </source>
</evidence>
<evidence type="ECO:0000256" key="5">
    <source>
        <dbReference type="ARBA" id="ARBA00022723"/>
    </source>
</evidence>
<dbReference type="KEGG" id="srt:Srot_1073"/>
<dbReference type="SFLD" id="SFLDS00005">
    <property type="entry name" value="Isoprenoid_Synthase_Type_I"/>
    <property type="match status" value="1"/>
</dbReference>
<dbReference type="SUPFAM" id="SSF48576">
    <property type="entry name" value="Terpenoid synthases"/>
    <property type="match status" value="1"/>
</dbReference>
<comment type="pathway">
    <text evidence="2">Isoprenoid biosynthesis.</text>
</comment>
<evidence type="ECO:0000256" key="3">
    <source>
        <dbReference type="ARBA" id="ARBA00006706"/>
    </source>
</evidence>
<evidence type="ECO:0000256" key="4">
    <source>
        <dbReference type="ARBA" id="ARBA00022679"/>
    </source>
</evidence>
<dbReference type="AlphaFoldDB" id="D6ZF22"/>
<keyword evidence="6" id="KW-0460">Magnesium</keyword>
<dbReference type="Pfam" id="PF00348">
    <property type="entry name" value="polyprenyl_synt"/>
    <property type="match status" value="1"/>
</dbReference>
<keyword evidence="9" id="KW-1185">Reference proteome</keyword>
<gene>
    <name evidence="8" type="ordered locus">Srot_1073</name>
</gene>
<evidence type="ECO:0000256" key="1">
    <source>
        <dbReference type="ARBA" id="ARBA00001946"/>
    </source>
</evidence>
<dbReference type="GO" id="GO:0046872">
    <property type="term" value="F:metal ion binding"/>
    <property type="evidence" value="ECO:0007669"/>
    <property type="project" value="UniProtKB-KW"/>
</dbReference>
<dbReference type="PANTHER" id="PTHR12001:SF85">
    <property type="entry name" value="SHORT CHAIN ISOPRENYL DIPHOSPHATE SYNTHASE"/>
    <property type="match status" value="1"/>
</dbReference>
<dbReference type="PROSITE" id="PS00723">
    <property type="entry name" value="POLYPRENYL_SYNTHASE_1"/>
    <property type="match status" value="1"/>
</dbReference>
<dbReference type="GO" id="GO:0004659">
    <property type="term" value="F:prenyltransferase activity"/>
    <property type="evidence" value="ECO:0007669"/>
    <property type="project" value="InterPro"/>
</dbReference>
<evidence type="ECO:0000256" key="2">
    <source>
        <dbReference type="ARBA" id="ARBA00005128"/>
    </source>
</evidence>
<dbReference type="InterPro" id="IPR008949">
    <property type="entry name" value="Isoprenoid_synthase_dom_sf"/>
</dbReference>
<keyword evidence="5" id="KW-0479">Metal-binding</keyword>
<dbReference type="STRING" id="640132.Srot_1073"/>
<dbReference type="GO" id="GO:0008299">
    <property type="term" value="P:isoprenoid biosynthetic process"/>
    <property type="evidence" value="ECO:0007669"/>
    <property type="project" value="InterPro"/>
</dbReference>
<accession>D6ZF22</accession>
<reference evidence="8 9" key="1">
    <citation type="journal article" date="2010" name="Stand. Genomic Sci.">
        <title>Complete genome sequence of Segniliparus rotundus type strain (CDC 1076).</title>
        <authorList>
            <person name="Sikorski J."/>
            <person name="Lapidus A."/>
            <person name="Copeland A."/>
            <person name="Misra M."/>
            <person name="Glavina Del Rio T."/>
            <person name="Nolan M."/>
            <person name="Lucas S."/>
            <person name="Chen F."/>
            <person name="Tice H."/>
            <person name="Cheng J.F."/>
            <person name="Jando M."/>
            <person name="Schneider S."/>
            <person name="Bruce D."/>
            <person name="Goodwin L."/>
            <person name="Pitluck S."/>
            <person name="Liolios K."/>
            <person name="Mikhailova N."/>
            <person name="Pati A."/>
            <person name="Ivanova N."/>
            <person name="Mavromatis K."/>
            <person name="Chen A."/>
            <person name="Palaniappan K."/>
            <person name="Chertkov O."/>
            <person name="Land M."/>
            <person name="Hauser L."/>
            <person name="Chang Y.J."/>
            <person name="Jeffries C.D."/>
            <person name="Brettin T."/>
            <person name="Detter J.C."/>
            <person name="Han C."/>
            <person name="Rohde M."/>
            <person name="Goker M."/>
            <person name="Bristow J."/>
            <person name="Eisen J.A."/>
            <person name="Markowitz V."/>
            <person name="Hugenholtz P."/>
            <person name="Kyrpides N.C."/>
            <person name="Klenk H.P."/>
        </authorList>
    </citation>
    <scope>NUCLEOTIDE SEQUENCE [LARGE SCALE GENOMIC DNA]</scope>
    <source>
        <strain evidence="9">ATCC BAA-972 / CDC 1076 / CIP 108378 / DSM 44985 / JCM 13578</strain>
    </source>
</reference>
<comment type="similarity">
    <text evidence="3 7">Belongs to the FPP/GGPP synthase family.</text>
</comment>
<sequence length="378" mass="40256">MTTAHRSDGSWEEPPPLSRNVPQSLGFVQSFAEQRLVEFLADRRREADRLGPQFAEVVEGLSALVLGSGKRVRPAFAWLGWLGAGGDAAGPDAGAVQRVCAALELLQAGLLVHDDIIDQSDLRRGEPSLHRRFEAEHSREGWSGDAARHGEALAILAGELAFVWADDLAAEGLDAVAGADRTAFRKVWSAMRAEVIGGQCLDVLAQAGDDESEEAATRVIRWKTASYTVARPLELGGVLACANESLLTFYRSFGDDVGVAFQLHDDLLGVFGDPAVTGKPAGDDVREGKRTVLMALALRSACEVGKNQEQALRSAFGRGDDDASVAEAVKIIDSLGVRAQVRERIELLRARAAAGLEAVRMPAAAKAGLVELTASLLS</sequence>
<comment type="cofactor">
    <cofactor evidence="1">
        <name>Mg(2+)</name>
        <dbReference type="ChEBI" id="CHEBI:18420"/>
    </cofactor>
</comment>
<dbReference type="InterPro" id="IPR000092">
    <property type="entry name" value="Polyprenyl_synt"/>
</dbReference>
<dbReference type="CDD" id="cd00685">
    <property type="entry name" value="Trans_IPPS_HT"/>
    <property type="match status" value="1"/>
</dbReference>
<keyword evidence="4 7" id="KW-0808">Transferase</keyword>
<dbReference type="Gene3D" id="1.10.600.10">
    <property type="entry name" value="Farnesyl Diphosphate Synthase"/>
    <property type="match status" value="1"/>
</dbReference>
<dbReference type="InterPro" id="IPR033749">
    <property type="entry name" value="Polyprenyl_synt_CS"/>
</dbReference>
<dbReference type="RefSeq" id="WP_013138002.1">
    <property type="nucleotide sequence ID" value="NC_014168.1"/>
</dbReference>
<protein>
    <submittedName>
        <fullName evidence="8">Polyprenyl synthetase</fullName>
    </submittedName>
</protein>
<dbReference type="PANTHER" id="PTHR12001">
    <property type="entry name" value="GERANYLGERANYL PYROPHOSPHATE SYNTHASE"/>
    <property type="match status" value="1"/>
</dbReference>
<name>D6ZF22_SEGRD</name>
<dbReference type="EMBL" id="CP001958">
    <property type="protein sequence ID" value="ADG97546.1"/>
    <property type="molecule type" value="Genomic_DNA"/>
</dbReference>